<sequence length="251" mass="28710">MDWTFFVRLVAACLFLSVSNNATSQVLNRYSISFQLEDIKDGTSVYLLDKNGQRKTEGKFVNNKCILQSTDSLPGTPVLIKLETLPDTKYFVLGKDEHVQVTGRLADWPWVSVSGGPLQNEYNDYQATIQAPFTAELKRYEAVMIKVTGTKKRQEWVRKANQLNGKDSLDAVFAKHAYEMADLLYRKNTLGWILLNPQSYYTPLLILKWCPKEAWKNAYQILSPEVKVGFYGERLRMGVENKLDPSLHFAL</sequence>
<evidence type="ECO:0008006" key="4">
    <source>
        <dbReference type="Google" id="ProtNLM"/>
    </source>
</evidence>
<feature type="chain" id="PRO_5047251258" description="DUF4369 domain-containing protein" evidence="1">
    <location>
        <begin position="25"/>
        <end position="251"/>
    </location>
</feature>
<keyword evidence="1" id="KW-0732">Signal</keyword>
<dbReference type="Proteomes" id="UP000679126">
    <property type="component" value="Unassembled WGS sequence"/>
</dbReference>
<comment type="caution">
    <text evidence="2">The sequence shown here is derived from an EMBL/GenBank/DDBJ whole genome shotgun (WGS) entry which is preliminary data.</text>
</comment>
<protein>
    <recommendedName>
        <fullName evidence="4">DUF4369 domain-containing protein</fullName>
    </recommendedName>
</protein>
<feature type="signal peptide" evidence="1">
    <location>
        <begin position="1"/>
        <end position="24"/>
    </location>
</feature>
<evidence type="ECO:0000256" key="1">
    <source>
        <dbReference type="SAM" id="SignalP"/>
    </source>
</evidence>
<organism evidence="2 3">
    <name type="scientific">Chitinophaga chungangae</name>
    <dbReference type="NCBI Taxonomy" id="2821488"/>
    <lineage>
        <taxon>Bacteria</taxon>
        <taxon>Pseudomonadati</taxon>
        <taxon>Bacteroidota</taxon>
        <taxon>Chitinophagia</taxon>
        <taxon>Chitinophagales</taxon>
        <taxon>Chitinophagaceae</taxon>
        <taxon>Chitinophaga</taxon>
    </lineage>
</organism>
<evidence type="ECO:0000313" key="3">
    <source>
        <dbReference type="Proteomes" id="UP000679126"/>
    </source>
</evidence>
<proteinExistence type="predicted"/>
<reference evidence="3" key="1">
    <citation type="submission" date="2021-03" db="EMBL/GenBank/DDBJ databases">
        <title>Assistant Professor.</title>
        <authorList>
            <person name="Huq M.A."/>
        </authorList>
    </citation>
    <scope>NUCLEOTIDE SEQUENCE [LARGE SCALE GENOMIC DNA]</scope>
    <source>
        <strain evidence="3">MAH-28</strain>
    </source>
</reference>
<dbReference type="RefSeq" id="WP_209147947.1">
    <property type="nucleotide sequence ID" value="NZ_JAGHKP010000004.1"/>
</dbReference>
<accession>A0ABS3YJG5</accession>
<name>A0ABS3YJG5_9BACT</name>
<dbReference type="EMBL" id="JAGHKP010000004">
    <property type="protein sequence ID" value="MBO9154833.1"/>
    <property type="molecule type" value="Genomic_DNA"/>
</dbReference>
<keyword evidence="3" id="KW-1185">Reference proteome</keyword>
<gene>
    <name evidence="2" type="ORF">J7I43_21575</name>
</gene>
<evidence type="ECO:0000313" key="2">
    <source>
        <dbReference type="EMBL" id="MBO9154833.1"/>
    </source>
</evidence>